<dbReference type="RefSeq" id="WP_094077303.1">
    <property type="nucleotide sequence ID" value="NZ_NBYO01000002.1"/>
</dbReference>
<evidence type="ECO:0000259" key="7">
    <source>
        <dbReference type="Pfam" id="PF01189"/>
    </source>
</evidence>
<comment type="pathway">
    <text evidence="1">Cofactor biosynthesis; adenosylcobalamin biosynthesis.</text>
</comment>
<dbReference type="GO" id="GO:0032259">
    <property type="term" value="P:methylation"/>
    <property type="evidence" value="ECO:0007669"/>
    <property type="project" value="UniProtKB-KW"/>
</dbReference>
<evidence type="ECO:0000313" key="9">
    <source>
        <dbReference type="Proteomes" id="UP000215405"/>
    </source>
</evidence>
<dbReference type="GO" id="GO:0008276">
    <property type="term" value="F:protein methyltransferase activity"/>
    <property type="evidence" value="ECO:0007669"/>
    <property type="project" value="InterPro"/>
</dbReference>
<dbReference type="InterPro" id="IPR049560">
    <property type="entry name" value="MeTrfase_RsmB-F_NOP2_cat"/>
</dbReference>
<dbReference type="NCBIfam" id="TIGR02467">
    <property type="entry name" value="CbiE"/>
    <property type="match status" value="1"/>
</dbReference>
<dbReference type="Pfam" id="PF01189">
    <property type="entry name" value="Methyltr_RsmB-F"/>
    <property type="match status" value="1"/>
</dbReference>
<gene>
    <name evidence="8" type="ORF">B7H23_10165</name>
</gene>
<keyword evidence="5" id="KW-0949">S-adenosyl-L-methionine</keyword>
<evidence type="ECO:0000313" key="8">
    <source>
        <dbReference type="EMBL" id="OXT00477.1"/>
    </source>
</evidence>
<evidence type="ECO:0000256" key="2">
    <source>
        <dbReference type="ARBA" id="ARBA00022573"/>
    </source>
</evidence>
<dbReference type="EMBL" id="NBYO01000002">
    <property type="protein sequence ID" value="OXT00477.1"/>
    <property type="molecule type" value="Genomic_DNA"/>
</dbReference>
<dbReference type="CDD" id="cd02440">
    <property type="entry name" value="AdoMet_MTases"/>
    <property type="match status" value="1"/>
</dbReference>
<keyword evidence="4" id="KW-0808">Transferase</keyword>
<proteinExistence type="predicted"/>
<feature type="domain" description="Tetrapyrrole methylase" evidence="6">
    <location>
        <begin position="8"/>
        <end position="185"/>
    </location>
</feature>
<accession>A0A231UX93</accession>
<dbReference type="CDD" id="cd11644">
    <property type="entry name" value="Precorrin-6Y-MT"/>
    <property type="match status" value="1"/>
</dbReference>
<dbReference type="InterPro" id="IPR006365">
    <property type="entry name" value="Cbl_synth_CobL"/>
</dbReference>
<dbReference type="AlphaFoldDB" id="A0A231UX93"/>
<dbReference type="InterPro" id="IPR014777">
    <property type="entry name" value="4pyrrole_Mease_sub1"/>
</dbReference>
<keyword evidence="2" id="KW-0169">Cobalamin biosynthesis</keyword>
<organism evidence="8 9">
    <name type="scientific">Notoacmeibacter marinus</name>
    <dbReference type="NCBI Taxonomy" id="1876515"/>
    <lineage>
        <taxon>Bacteria</taxon>
        <taxon>Pseudomonadati</taxon>
        <taxon>Pseudomonadota</taxon>
        <taxon>Alphaproteobacteria</taxon>
        <taxon>Hyphomicrobiales</taxon>
        <taxon>Notoacmeibacteraceae</taxon>
        <taxon>Notoacmeibacter</taxon>
    </lineage>
</organism>
<dbReference type="Proteomes" id="UP000215405">
    <property type="component" value="Unassembled WGS sequence"/>
</dbReference>
<keyword evidence="3" id="KW-0489">Methyltransferase</keyword>
<dbReference type="SUPFAM" id="SSF53335">
    <property type="entry name" value="S-adenosyl-L-methionine-dependent methyltransferases"/>
    <property type="match status" value="1"/>
</dbReference>
<keyword evidence="9" id="KW-1185">Reference proteome</keyword>
<dbReference type="InterPro" id="IPR012818">
    <property type="entry name" value="CbiE"/>
</dbReference>
<dbReference type="Pfam" id="PF00590">
    <property type="entry name" value="TP_methylase"/>
    <property type="match status" value="1"/>
</dbReference>
<evidence type="ECO:0000256" key="1">
    <source>
        <dbReference type="ARBA" id="ARBA00004953"/>
    </source>
</evidence>
<dbReference type="Gene3D" id="3.40.1010.10">
    <property type="entry name" value="Cobalt-precorrin-4 Transmethylase, Domain 1"/>
    <property type="match status" value="1"/>
</dbReference>
<reference evidence="9" key="1">
    <citation type="journal article" date="2017" name="Int. J. Syst. Evol. Microbiol.">
        <title>Notoacmeibacter marinus gen. nov., sp. nov., isolated from the gut of a limpet and proposal of Notoacmeibacteraceae fam. nov. in the order Rhizobiales of the class Alphaproteobacteria.</title>
        <authorList>
            <person name="Huang Z."/>
            <person name="Guo F."/>
            <person name="Lai Q."/>
        </authorList>
    </citation>
    <scope>NUCLEOTIDE SEQUENCE [LARGE SCALE GENOMIC DNA]</scope>
    <source>
        <strain evidence="9">XMTR2A4</strain>
    </source>
</reference>
<sequence>MSEVWLKVVGIGEDGVDGLSPAARAAIADARHVFGGKRHLALARSLIEGDSHPWPSPFDTSMEAVRACAGEPTCVLASGDPFHFGVGVTLARLIEPAAMRVIPHPSAFSLAAARLGWALQDVETLSLHGEPVAKVRRHLHDGAQLLLLTSDGSSPAEIARFLVGLGMGDSRLTILEALGGDRETLSEVGANALADSDERFDPLNVVALTVHAEADAPDIALTPGLPDSHFDHDGQITKADMRAITLAALAPRPGETLLDIGAGSGSIGIEWMLAHPRNRAIAVEADAERASRIARNAERLGVPDLQVVHGNAPDALAGLGHMQAVFVGGGASDDGVMQAALDRLSARGRLVANAVTLETEALLSDLHKRLGGSLARIQFAQAAPIGSMRGWRNAMPVTQWRYCKADEA</sequence>
<dbReference type="PANTHER" id="PTHR43182:SF1">
    <property type="entry name" value="COBALT-PRECORRIN-7 C(5)-METHYLTRANSFERASE"/>
    <property type="match status" value="1"/>
</dbReference>
<evidence type="ECO:0000256" key="5">
    <source>
        <dbReference type="ARBA" id="ARBA00022691"/>
    </source>
</evidence>
<evidence type="ECO:0000256" key="4">
    <source>
        <dbReference type="ARBA" id="ARBA00022679"/>
    </source>
</evidence>
<protein>
    <submittedName>
        <fullName evidence="8">Cobalamin biosynthesis bifunctional protein CbiET</fullName>
    </submittedName>
</protein>
<dbReference type="InterPro" id="IPR050714">
    <property type="entry name" value="Cobalamin_biosynth_MTase"/>
</dbReference>
<dbReference type="InterPro" id="IPR000878">
    <property type="entry name" value="4pyrrol_Mease"/>
</dbReference>
<evidence type="ECO:0000256" key="3">
    <source>
        <dbReference type="ARBA" id="ARBA00022603"/>
    </source>
</evidence>
<dbReference type="InterPro" id="IPR014008">
    <property type="entry name" value="Cbl_synth_MTase_CbiT"/>
</dbReference>
<dbReference type="PANTHER" id="PTHR43182">
    <property type="entry name" value="COBALT-PRECORRIN-6B C(15)-METHYLTRANSFERASE (DECARBOXYLATING)"/>
    <property type="match status" value="1"/>
</dbReference>
<comment type="caution">
    <text evidence="8">The sequence shown here is derived from an EMBL/GenBank/DDBJ whole genome shotgun (WGS) entry which is preliminary data.</text>
</comment>
<dbReference type="NCBIfam" id="TIGR02469">
    <property type="entry name" value="CbiT"/>
    <property type="match status" value="1"/>
</dbReference>
<dbReference type="UniPathway" id="UPA00148"/>
<dbReference type="Gene3D" id="3.40.50.150">
    <property type="entry name" value="Vaccinia Virus protein VP39"/>
    <property type="match status" value="1"/>
</dbReference>
<dbReference type="GO" id="GO:0009236">
    <property type="term" value="P:cobalamin biosynthetic process"/>
    <property type="evidence" value="ECO:0007669"/>
    <property type="project" value="UniProtKB-UniPathway"/>
</dbReference>
<dbReference type="SUPFAM" id="SSF53790">
    <property type="entry name" value="Tetrapyrrole methylase"/>
    <property type="match status" value="1"/>
</dbReference>
<dbReference type="InterPro" id="IPR029063">
    <property type="entry name" value="SAM-dependent_MTases_sf"/>
</dbReference>
<dbReference type="InterPro" id="IPR035996">
    <property type="entry name" value="4pyrrol_Methylase_sf"/>
</dbReference>
<name>A0A231UX93_9HYPH</name>
<dbReference type="PIRSF" id="PIRSF036428">
    <property type="entry name" value="CobL"/>
    <property type="match status" value="1"/>
</dbReference>
<evidence type="ECO:0000259" key="6">
    <source>
        <dbReference type="Pfam" id="PF00590"/>
    </source>
</evidence>
<feature type="domain" description="SAM-dependent methyltransferase RsmB-F/NOP2-type catalytic core" evidence="7">
    <location>
        <begin position="248"/>
        <end position="313"/>
    </location>
</feature>